<proteinExistence type="predicted"/>
<feature type="region of interest" description="Disordered" evidence="1">
    <location>
        <begin position="124"/>
        <end position="158"/>
    </location>
</feature>
<dbReference type="AlphaFoldDB" id="A0AA35LDD5"/>
<evidence type="ECO:0000313" key="3">
    <source>
        <dbReference type="Proteomes" id="UP001178461"/>
    </source>
</evidence>
<evidence type="ECO:0000313" key="2">
    <source>
        <dbReference type="EMBL" id="CAI5793861.1"/>
    </source>
</evidence>
<dbReference type="EMBL" id="OX395140">
    <property type="protein sequence ID" value="CAI5793861.1"/>
    <property type="molecule type" value="Genomic_DNA"/>
</dbReference>
<organism evidence="2 3">
    <name type="scientific">Podarcis lilfordi</name>
    <name type="common">Lilford's wall lizard</name>
    <dbReference type="NCBI Taxonomy" id="74358"/>
    <lineage>
        <taxon>Eukaryota</taxon>
        <taxon>Metazoa</taxon>
        <taxon>Chordata</taxon>
        <taxon>Craniata</taxon>
        <taxon>Vertebrata</taxon>
        <taxon>Euteleostomi</taxon>
        <taxon>Lepidosauria</taxon>
        <taxon>Squamata</taxon>
        <taxon>Bifurcata</taxon>
        <taxon>Unidentata</taxon>
        <taxon>Episquamata</taxon>
        <taxon>Laterata</taxon>
        <taxon>Lacertibaenia</taxon>
        <taxon>Lacertidae</taxon>
        <taxon>Podarcis</taxon>
    </lineage>
</organism>
<gene>
    <name evidence="2" type="ORF">PODLI_1B022144</name>
</gene>
<dbReference type="Proteomes" id="UP001178461">
    <property type="component" value="Chromosome Z"/>
</dbReference>
<feature type="region of interest" description="Disordered" evidence="1">
    <location>
        <begin position="39"/>
        <end position="64"/>
    </location>
</feature>
<protein>
    <submittedName>
        <fullName evidence="2">Uncharacterized protein</fullName>
    </submittedName>
</protein>
<accession>A0AA35LDD5</accession>
<sequence>MSKRLESGASKRKRLENAMTMKLRPITAFMHKPLIEATRVSSEAIRSEPTTSIQPDKNLPERETVKQDVEQQADYEEAAMMLAQTENIELIQKSLTGQGEAKEPQEKNVNSQILQFTPDMIVGQVQGVPDADKDGAKHRPTIPDVGLRPELSHEEVSY</sequence>
<reference evidence="2" key="1">
    <citation type="submission" date="2022-12" db="EMBL/GenBank/DDBJ databases">
        <authorList>
            <person name="Alioto T."/>
            <person name="Alioto T."/>
            <person name="Gomez Garrido J."/>
        </authorList>
    </citation>
    <scope>NUCLEOTIDE SEQUENCE</scope>
</reference>
<evidence type="ECO:0000256" key="1">
    <source>
        <dbReference type="SAM" id="MobiDB-lite"/>
    </source>
</evidence>
<name>A0AA35LDD5_9SAUR</name>
<keyword evidence="3" id="KW-1185">Reference proteome</keyword>